<dbReference type="EMBL" id="VTPS01000009">
    <property type="protein sequence ID" value="TZE82001.1"/>
    <property type="molecule type" value="Genomic_DNA"/>
</dbReference>
<dbReference type="AlphaFoldDB" id="A0A5D8QBU4"/>
<dbReference type="RefSeq" id="WP_149545275.1">
    <property type="nucleotide sequence ID" value="NZ_VTPS01000009.1"/>
</dbReference>
<sequence length="101" mass="11247">METLKLSKPIMINGEEVTELPYDFENLTAKDKLNASKKMKAAGIPLSIPETDPDYHLYLFAEAVCKVNSAIDITDIMRMSAKDADKAASIARSFFYLNLAE</sequence>
<accession>A0A5D8QBU4</accession>
<keyword evidence="2" id="KW-1185">Reference proteome</keyword>
<reference evidence="1 2" key="1">
    <citation type="submission" date="2019-08" db="EMBL/GenBank/DDBJ databases">
        <title>Calorimonas adulescens gen. nov., sp. nov., an anaerobic thermophilic bacterium from Sakhalin hot spring.</title>
        <authorList>
            <person name="Khomyakova M.A."/>
            <person name="Merkel A.Y."/>
            <person name="Novikov A."/>
            <person name="Bonch-Osmolovskaya E.A."/>
            <person name="Slobodkin A.I."/>
        </authorList>
    </citation>
    <scope>NUCLEOTIDE SEQUENCE [LARGE SCALE GENOMIC DNA]</scope>
    <source>
        <strain evidence="1 2">A05MB</strain>
    </source>
</reference>
<organism evidence="1 2">
    <name type="scientific">Calorimonas adulescens</name>
    <dbReference type="NCBI Taxonomy" id="2606906"/>
    <lineage>
        <taxon>Bacteria</taxon>
        <taxon>Bacillati</taxon>
        <taxon>Bacillota</taxon>
        <taxon>Clostridia</taxon>
        <taxon>Thermoanaerobacterales</taxon>
        <taxon>Thermoanaerobacteraceae</taxon>
        <taxon>Calorimonas</taxon>
    </lineage>
</organism>
<name>A0A5D8QBU4_9THEO</name>
<protein>
    <submittedName>
        <fullName evidence="1">Phage tail assembly protein</fullName>
    </submittedName>
</protein>
<gene>
    <name evidence="1" type="ORF">FWJ32_07150</name>
</gene>
<dbReference type="Proteomes" id="UP000322976">
    <property type="component" value="Unassembled WGS sequence"/>
</dbReference>
<evidence type="ECO:0000313" key="1">
    <source>
        <dbReference type="EMBL" id="TZE82001.1"/>
    </source>
</evidence>
<proteinExistence type="predicted"/>
<evidence type="ECO:0000313" key="2">
    <source>
        <dbReference type="Proteomes" id="UP000322976"/>
    </source>
</evidence>
<comment type="caution">
    <text evidence="1">The sequence shown here is derived from an EMBL/GenBank/DDBJ whole genome shotgun (WGS) entry which is preliminary data.</text>
</comment>